<accession>A0AAW5F3I8</accession>
<dbReference type="Proteomes" id="UP001203136">
    <property type="component" value="Unassembled WGS sequence"/>
</dbReference>
<evidence type="ECO:0000313" key="1">
    <source>
        <dbReference type="EMBL" id="MCK0085572.1"/>
    </source>
</evidence>
<organism evidence="1 2">
    <name type="scientific">Clostridium symbiosum</name>
    <name type="common">Bacteroides symbiosus</name>
    <dbReference type="NCBI Taxonomy" id="1512"/>
    <lineage>
        <taxon>Bacteria</taxon>
        <taxon>Bacillati</taxon>
        <taxon>Bacillota</taxon>
        <taxon>Clostridia</taxon>
        <taxon>Lachnospirales</taxon>
        <taxon>Lachnospiraceae</taxon>
        <taxon>Otoolea</taxon>
    </lineage>
</organism>
<reference evidence="1" key="1">
    <citation type="journal article" date="2022" name="Cell Host Microbe">
        <title>Colonization of the live biotherapeutic product VE303 and modulation of the microbiota and metabolites in healthy volunteers.</title>
        <authorList>
            <person name="Dsouza M."/>
            <person name="Menon R."/>
            <person name="Crossette E."/>
            <person name="Bhattarai S.K."/>
            <person name="Schneider J."/>
            <person name="Kim Y.G."/>
            <person name="Reddy S."/>
            <person name="Caballero S."/>
            <person name="Felix C."/>
            <person name="Cornacchione L."/>
            <person name="Hendrickson J."/>
            <person name="Watson A.R."/>
            <person name="Minot S.S."/>
            <person name="Greenfield N."/>
            <person name="Schopf L."/>
            <person name="Szabady R."/>
            <person name="Patarroyo J."/>
            <person name="Smith W."/>
            <person name="Harrison P."/>
            <person name="Kuijper E.J."/>
            <person name="Kelly C.P."/>
            <person name="Olle B."/>
            <person name="Bobilev D."/>
            <person name="Silber J.L."/>
            <person name="Bucci V."/>
            <person name="Roberts B."/>
            <person name="Faith J."/>
            <person name="Norman J.M."/>
        </authorList>
    </citation>
    <scope>NUCLEOTIDE SEQUENCE</scope>
    <source>
        <strain evidence="1">VE303-04</strain>
    </source>
</reference>
<comment type="caution">
    <text evidence="1">The sequence shown here is derived from an EMBL/GenBank/DDBJ whole genome shotgun (WGS) entry which is preliminary data.</text>
</comment>
<gene>
    <name evidence="1" type="ORF">K5I21_06730</name>
</gene>
<name>A0AAW5F3I8_CLOSY</name>
<evidence type="ECO:0008006" key="3">
    <source>
        <dbReference type="Google" id="ProtNLM"/>
    </source>
</evidence>
<protein>
    <recommendedName>
        <fullName evidence="3">DUF3139 domain-containing protein</fullName>
    </recommendedName>
</protein>
<sequence length="123" mass="14616">MRLPKHADDLRNSRLRRKRRRSLIHFFRKLRLRRSRKRRLALSMIFLAAVLYLAAVGAFKEAFLTVEELKDTQTILEYGTENGGRFFDVFRISVRIKSGEIIFFHQRTETERADDNAIHNARP</sequence>
<dbReference type="AlphaFoldDB" id="A0AAW5F3I8"/>
<proteinExistence type="predicted"/>
<dbReference type="EMBL" id="JAINVB010000001">
    <property type="protein sequence ID" value="MCK0085572.1"/>
    <property type="molecule type" value="Genomic_DNA"/>
</dbReference>
<dbReference type="RefSeq" id="WP_244361813.1">
    <property type="nucleotide sequence ID" value="NZ_JAINVB010000001.1"/>
</dbReference>
<evidence type="ECO:0000313" key="2">
    <source>
        <dbReference type="Proteomes" id="UP001203136"/>
    </source>
</evidence>